<protein>
    <recommendedName>
        <fullName evidence="3">DUF7626 domain-containing protein</fullName>
    </recommendedName>
</protein>
<dbReference type="AlphaFoldDB" id="A0AAN7SYI8"/>
<organism evidence="4 5">
    <name type="scientific">Lithohypha guttulata</name>
    <dbReference type="NCBI Taxonomy" id="1690604"/>
    <lineage>
        <taxon>Eukaryota</taxon>
        <taxon>Fungi</taxon>
        <taxon>Dikarya</taxon>
        <taxon>Ascomycota</taxon>
        <taxon>Pezizomycotina</taxon>
        <taxon>Eurotiomycetes</taxon>
        <taxon>Chaetothyriomycetidae</taxon>
        <taxon>Chaetothyriales</taxon>
        <taxon>Trichomeriaceae</taxon>
        <taxon>Lithohypha</taxon>
    </lineage>
</organism>
<evidence type="ECO:0000256" key="1">
    <source>
        <dbReference type="SAM" id="Coils"/>
    </source>
</evidence>
<reference evidence="4 5" key="1">
    <citation type="submission" date="2023-08" db="EMBL/GenBank/DDBJ databases">
        <title>Black Yeasts Isolated from many extreme environments.</title>
        <authorList>
            <person name="Coleine C."/>
            <person name="Stajich J.E."/>
            <person name="Selbmann L."/>
        </authorList>
    </citation>
    <scope>NUCLEOTIDE SEQUENCE [LARGE SCALE GENOMIC DNA]</scope>
    <source>
        <strain evidence="4 5">CCFEE 5910</strain>
    </source>
</reference>
<dbReference type="InterPro" id="IPR056043">
    <property type="entry name" value="DUF7626"/>
</dbReference>
<comment type="caution">
    <text evidence="4">The sequence shown here is derived from an EMBL/GenBank/DDBJ whole genome shotgun (WGS) entry which is preliminary data.</text>
</comment>
<evidence type="ECO:0000313" key="5">
    <source>
        <dbReference type="Proteomes" id="UP001309876"/>
    </source>
</evidence>
<feature type="region of interest" description="Disordered" evidence="2">
    <location>
        <begin position="1"/>
        <end position="28"/>
    </location>
</feature>
<dbReference type="Pfam" id="PF24625">
    <property type="entry name" value="DUF7626"/>
    <property type="match status" value="1"/>
</dbReference>
<gene>
    <name evidence="4" type="ORF">LTR05_005740</name>
</gene>
<evidence type="ECO:0000259" key="3">
    <source>
        <dbReference type="Pfam" id="PF24625"/>
    </source>
</evidence>
<evidence type="ECO:0000313" key="4">
    <source>
        <dbReference type="EMBL" id="KAK5084662.1"/>
    </source>
</evidence>
<evidence type="ECO:0000256" key="2">
    <source>
        <dbReference type="SAM" id="MobiDB-lite"/>
    </source>
</evidence>
<sequence>MDPTPAPKKSKTSRKRKRDNIARQPKRSCFPFFANQQLNPKEFPPNLSLPVGKPGWTPAPKKVAETIDELWEEDGDFQARDHVDIDIQGHNRLKLFTPMPANRNSYKTLKMTGGHPALAKKVTAELDSDDKLIVRMKNAKYLEKDIAQKLVDEGRIKYNAKTIGTRYARLKKKLEEKQDELLDADLSDWHDGDDDALKQAKQQADAIVDKMVAEIEAKRWKIVKENLRKIKPVTNFSQKACKTRFDALQQGKAKATPESILNPNDEIRARIAARMEREAMIEKDKEDFRRDKHTDPETAALLMANLEGNAWNSKMKS</sequence>
<name>A0AAN7SYI8_9EURO</name>
<feature type="coiled-coil region" evidence="1">
    <location>
        <begin position="160"/>
        <end position="187"/>
    </location>
</feature>
<keyword evidence="5" id="KW-1185">Reference proteome</keyword>
<feature type="domain" description="DUF7626" evidence="3">
    <location>
        <begin position="125"/>
        <end position="179"/>
    </location>
</feature>
<dbReference type="Proteomes" id="UP001309876">
    <property type="component" value="Unassembled WGS sequence"/>
</dbReference>
<feature type="compositionally biased region" description="Basic residues" evidence="2">
    <location>
        <begin position="8"/>
        <end position="18"/>
    </location>
</feature>
<accession>A0AAN7SYI8</accession>
<dbReference type="EMBL" id="JAVRRJ010000005">
    <property type="protein sequence ID" value="KAK5084662.1"/>
    <property type="molecule type" value="Genomic_DNA"/>
</dbReference>
<keyword evidence="1" id="KW-0175">Coiled coil</keyword>
<proteinExistence type="predicted"/>